<keyword evidence="4" id="KW-1133">Transmembrane helix</keyword>
<dbReference type="Pfam" id="PF25989">
    <property type="entry name" value="YknX_C"/>
    <property type="match status" value="1"/>
</dbReference>
<comment type="subcellular location">
    <subcellularLocation>
        <location evidence="1">Cell envelope</location>
    </subcellularLocation>
</comment>
<reference evidence="9 10" key="1">
    <citation type="journal article" date="2023" name="Antonie Van Leeuwenhoek">
        <title>Unveiling the genomic potential of a novel thermostable glycoside hydrolases producing Neobacillus sedimentimangrovi UE25.</title>
        <authorList>
            <person name="Ejaz U."/>
            <person name="Saleem F."/>
            <person name="Rashid R."/>
            <person name="Hasan K.A."/>
            <person name="Syed M.N."/>
            <person name="Sohail M."/>
        </authorList>
    </citation>
    <scope>NUCLEOTIDE SEQUENCE [LARGE SCALE GENOMIC DNA]</scope>
    <source>
        <strain evidence="9 10">UE25</strain>
    </source>
</reference>
<dbReference type="Proteomes" id="UP001162836">
    <property type="component" value="Unassembled WGS sequence"/>
</dbReference>
<dbReference type="Pfam" id="PF25984">
    <property type="entry name" value="BSH_YknX"/>
    <property type="match status" value="1"/>
</dbReference>
<organism evidence="9 10">
    <name type="scientific">Neobacillus sedimentimangrovi</name>
    <dbReference type="NCBI Taxonomy" id="2699460"/>
    <lineage>
        <taxon>Bacteria</taxon>
        <taxon>Bacillati</taxon>
        <taxon>Bacillota</taxon>
        <taxon>Bacilli</taxon>
        <taxon>Bacillales</taxon>
        <taxon>Bacillaceae</taxon>
        <taxon>Neobacillus</taxon>
    </lineage>
</organism>
<dbReference type="PANTHER" id="PTHR32347">
    <property type="entry name" value="EFFLUX SYSTEM COMPONENT YKNX-RELATED"/>
    <property type="match status" value="1"/>
</dbReference>
<gene>
    <name evidence="9" type="ORF">LRS37_06405</name>
</gene>
<dbReference type="Gene3D" id="2.40.30.170">
    <property type="match status" value="1"/>
</dbReference>
<dbReference type="InterPro" id="IPR058638">
    <property type="entry name" value="HH_YknX-like"/>
</dbReference>
<evidence type="ECO:0000256" key="3">
    <source>
        <dbReference type="SAM" id="Coils"/>
    </source>
</evidence>
<dbReference type="PANTHER" id="PTHR32347:SF14">
    <property type="entry name" value="EFFLUX SYSTEM COMPONENT YKNX-RELATED"/>
    <property type="match status" value="1"/>
</dbReference>
<feature type="transmembrane region" description="Helical" evidence="4">
    <location>
        <begin position="12"/>
        <end position="33"/>
    </location>
</feature>
<protein>
    <submittedName>
        <fullName evidence="9">Biotin/lipoyl-binding protein</fullName>
    </submittedName>
</protein>
<dbReference type="Gene3D" id="2.40.420.20">
    <property type="match status" value="1"/>
</dbReference>
<evidence type="ECO:0000313" key="9">
    <source>
        <dbReference type="EMBL" id="MCD4838516.1"/>
    </source>
</evidence>
<feature type="coiled-coil region" evidence="3">
    <location>
        <begin position="109"/>
        <end position="197"/>
    </location>
</feature>
<evidence type="ECO:0000259" key="8">
    <source>
        <dbReference type="Pfam" id="PF25990"/>
    </source>
</evidence>
<dbReference type="Gene3D" id="2.40.50.100">
    <property type="match status" value="1"/>
</dbReference>
<sequence length="399" mass="44724">MEVKYQITARKKWIIFGIITIIVIVAALNIVLLQKKPAKANDLSFVSVIEKEMSTTKLIAGKVVPGAMETIYADPTKGKVKEIFVQEGQEITKGQKLFSYDDSELSFEMKQLEIDKKTSQMRSEQVNEKMNSLRKEINKAKEAEKNNQNAELNAQLKETTKNLEAQLKDLEFEKESMELEKEKIKLQEEQLHKKQNDLIVYSNTAGIVQKVAKDGEQSFSSTTEGQGNPIVQIVSKEPYQIQGQLSELQKGQIVPNQPIKVTSKAVADKSWTGKIIEVSEYPLAQELVQSAAGADGSQNISYYNFKGILDSQEGLSPGYHVTIQVIQSAKTRMSIPRSCIKEDEDSQFVYVLDENKLRKQQVTTGIEDGKWTEILTGLKVGDKVVKNPSDQLSDGMEVN</sequence>
<evidence type="ECO:0000259" key="6">
    <source>
        <dbReference type="Pfam" id="PF25984"/>
    </source>
</evidence>
<evidence type="ECO:0000256" key="1">
    <source>
        <dbReference type="ARBA" id="ARBA00004196"/>
    </source>
</evidence>
<dbReference type="InterPro" id="IPR050465">
    <property type="entry name" value="UPF0194_transport"/>
</dbReference>
<accession>A0ABS8QI60</accession>
<feature type="domain" description="YknX-like C-terminal permuted SH3-like" evidence="7">
    <location>
        <begin position="334"/>
        <end position="399"/>
    </location>
</feature>
<dbReference type="Pfam" id="PF25982">
    <property type="entry name" value="HH_YknX"/>
    <property type="match status" value="1"/>
</dbReference>
<keyword evidence="4" id="KW-0812">Transmembrane</keyword>
<evidence type="ECO:0000256" key="2">
    <source>
        <dbReference type="ARBA" id="ARBA00023054"/>
    </source>
</evidence>
<evidence type="ECO:0000256" key="4">
    <source>
        <dbReference type="SAM" id="Phobius"/>
    </source>
</evidence>
<dbReference type="InterPro" id="IPR058639">
    <property type="entry name" value="BSH_YknX-like"/>
</dbReference>
<feature type="domain" description="YknX-like barrel-sandwich hybrid" evidence="6">
    <location>
        <begin position="69"/>
        <end position="234"/>
    </location>
</feature>
<feature type="domain" description="YknX-like beta-barrel" evidence="8">
    <location>
        <begin position="239"/>
        <end position="325"/>
    </location>
</feature>
<proteinExistence type="predicted"/>
<evidence type="ECO:0000259" key="7">
    <source>
        <dbReference type="Pfam" id="PF25989"/>
    </source>
</evidence>
<comment type="caution">
    <text evidence="9">The sequence shown here is derived from an EMBL/GenBank/DDBJ whole genome shotgun (WGS) entry which is preliminary data.</text>
</comment>
<keyword evidence="4" id="KW-0472">Membrane</keyword>
<keyword evidence="2 3" id="KW-0175">Coiled coil</keyword>
<dbReference type="InterPro" id="IPR058637">
    <property type="entry name" value="YknX-like_C"/>
</dbReference>
<feature type="domain" description="YknX-like alpha-helical hairpin" evidence="5">
    <location>
        <begin position="104"/>
        <end position="197"/>
    </location>
</feature>
<dbReference type="InterPro" id="IPR058636">
    <property type="entry name" value="Beta-barrel_YknX"/>
</dbReference>
<evidence type="ECO:0000259" key="5">
    <source>
        <dbReference type="Pfam" id="PF25982"/>
    </source>
</evidence>
<keyword evidence="10" id="KW-1185">Reference proteome</keyword>
<dbReference type="RefSeq" id="WP_231314588.1">
    <property type="nucleotide sequence ID" value="NZ_JAJODE010000012.1"/>
</dbReference>
<dbReference type="Pfam" id="PF25990">
    <property type="entry name" value="Beta-barrel_YknX"/>
    <property type="match status" value="1"/>
</dbReference>
<evidence type="ECO:0000313" key="10">
    <source>
        <dbReference type="Proteomes" id="UP001162836"/>
    </source>
</evidence>
<dbReference type="EMBL" id="JAJODE010000012">
    <property type="protein sequence ID" value="MCD4838516.1"/>
    <property type="molecule type" value="Genomic_DNA"/>
</dbReference>
<name>A0ABS8QI60_9BACI</name>